<reference evidence="1" key="1">
    <citation type="submission" date="2023-08" db="EMBL/GenBank/DDBJ databases">
        <title>A de novo genome assembly of Solanum verrucosum Schlechtendal, a Mexican diploid species geographically isolated from the other diploid A-genome species in potato relatives.</title>
        <authorList>
            <person name="Hosaka K."/>
        </authorList>
    </citation>
    <scope>NUCLEOTIDE SEQUENCE</scope>
    <source>
        <tissue evidence="1">Young leaves</tissue>
    </source>
</reference>
<proteinExistence type="predicted"/>
<accession>A0AAF0QXC1</accession>
<protein>
    <submittedName>
        <fullName evidence="1">Uncharacterized protein</fullName>
    </submittedName>
</protein>
<name>A0AAF0QXC1_SOLVR</name>
<sequence>MVWTRTVGTADRVPEADLREAGQVVDRMHRAEVLRAISMQRLRHLTMSSQGYDTRIDLIMLDMVNLDVILGMNWLSPYHASWIATPIPLP</sequence>
<dbReference type="Pfam" id="PF08284">
    <property type="entry name" value="RVP_2"/>
    <property type="match status" value="1"/>
</dbReference>
<organism evidence="1 2">
    <name type="scientific">Solanum verrucosum</name>
    <dbReference type="NCBI Taxonomy" id="315347"/>
    <lineage>
        <taxon>Eukaryota</taxon>
        <taxon>Viridiplantae</taxon>
        <taxon>Streptophyta</taxon>
        <taxon>Embryophyta</taxon>
        <taxon>Tracheophyta</taxon>
        <taxon>Spermatophyta</taxon>
        <taxon>Magnoliopsida</taxon>
        <taxon>eudicotyledons</taxon>
        <taxon>Gunneridae</taxon>
        <taxon>Pentapetalae</taxon>
        <taxon>asterids</taxon>
        <taxon>lamiids</taxon>
        <taxon>Solanales</taxon>
        <taxon>Solanaceae</taxon>
        <taxon>Solanoideae</taxon>
        <taxon>Solaneae</taxon>
        <taxon>Solanum</taxon>
    </lineage>
</organism>
<gene>
    <name evidence="1" type="ORF">MTR67_023855</name>
</gene>
<dbReference type="AlphaFoldDB" id="A0AAF0QXC1"/>
<keyword evidence="2" id="KW-1185">Reference proteome</keyword>
<dbReference type="Proteomes" id="UP001234989">
    <property type="component" value="Chromosome 5"/>
</dbReference>
<dbReference type="InterPro" id="IPR021109">
    <property type="entry name" value="Peptidase_aspartic_dom_sf"/>
</dbReference>
<evidence type="ECO:0000313" key="1">
    <source>
        <dbReference type="EMBL" id="WMV30470.1"/>
    </source>
</evidence>
<dbReference type="EMBL" id="CP133616">
    <property type="protein sequence ID" value="WMV30470.1"/>
    <property type="molecule type" value="Genomic_DNA"/>
</dbReference>
<evidence type="ECO:0000313" key="2">
    <source>
        <dbReference type="Proteomes" id="UP001234989"/>
    </source>
</evidence>
<dbReference type="Gene3D" id="2.40.70.10">
    <property type="entry name" value="Acid Proteases"/>
    <property type="match status" value="1"/>
</dbReference>